<reference evidence="4" key="1">
    <citation type="submission" date="2025-08" db="UniProtKB">
        <authorList>
            <consortium name="RefSeq"/>
        </authorList>
    </citation>
    <scope>IDENTIFICATION</scope>
    <source>
        <tissue evidence="4">Young leaves</tissue>
    </source>
</reference>
<dbReference type="PANTHER" id="PTHR45763">
    <property type="entry name" value="HYDROLASE, ALPHA/BETA FOLD FAMILY PROTEIN, EXPRESSED-RELATED"/>
    <property type="match status" value="1"/>
</dbReference>
<evidence type="ECO:0000256" key="1">
    <source>
        <dbReference type="SAM" id="Phobius"/>
    </source>
</evidence>
<dbReference type="GeneID" id="111438510"/>
<gene>
    <name evidence="4" type="primary">LOC111438510</name>
</gene>
<dbReference type="Proteomes" id="UP000504609">
    <property type="component" value="Unplaced"/>
</dbReference>
<keyword evidence="1" id="KW-0472">Membrane</keyword>
<evidence type="ECO:0000313" key="4">
    <source>
        <dbReference type="RefSeq" id="XP_022932190.1"/>
    </source>
</evidence>
<dbReference type="InterPro" id="IPR029058">
    <property type="entry name" value="AB_hydrolase_fold"/>
</dbReference>
<sequence>MANAKYILYSLKLAYMELPLLGFAIEFLTMITPIVVAFAAGLVGWVYQALKPPPPKICGSPNGPPLTSRRVKLNDGRHLAYREFGVPKEKAQHKIILSHGYYDSRHMYLAASQELMEELNACIILYDRAGYGESDPYPSRSAKTEAFDIEELADKLELDSKFYVIGFSLGAYPIWSCLKYIPHRLVGACLVVPFVNYWWPSIPSALAKQSFRKLPLLFQFTYGIAHYTPWIYYWWTKQKWFPSMFSEGMFIDYDLELLKKIIDTPNNNQEEIIQQGEYESLHRDVLVAYANWEFDPMELTNQFKEGSVHLWQGSADRVICNELNHYVVQKLPWIRYHEVPNVGHLFVYDPENFEAIMRSLLAR</sequence>
<organism evidence="3 4">
    <name type="scientific">Cucurbita moschata</name>
    <name type="common">Winter crookneck squash</name>
    <name type="synonym">Cucurbita pepo var. moschata</name>
    <dbReference type="NCBI Taxonomy" id="3662"/>
    <lineage>
        <taxon>Eukaryota</taxon>
        <taxon>Viridiplantae</taxon>
        <taxon>Streptophyta</taxon>
        <taxon>Embryophyta</taxon>
        <taxon>Tracheophyta</taxon>
        <taxon>Spermatophyta</taxon>
        <taxon>Magnoliopsida</taxon>
        <taxon>eudicotyledons</taxon>
        <taxon>Gunneridae</taxon>
        <taxon>Pentapetalae</taxon>
        <taxon>rosids</taxon>
        <taxon>fabids</taxon>
        <taxon>Cucurbitales</taxon>
        <taxon>Cucurbitaceae</taxon>
        <taxon>Cucurbiteae</taxon>
        <taxon>Cucurbita</taxon>
    </lineage>
</organism>
<keyword evidence="3" id="KW-1185">Reference proteome</keyword>
<evidence type="ECO:0000259" key="2">
    <source>
        <dbReference type="Pfam" id="PF12697"/>
    </source>
</evidence>
<keyword evidence="1" id="KW-0812">Transmembrane</keyword>
<protein>
    <submittedName>
        <fullName evidence="4">Uncharacterized protein LOC111438510</fullName>
    </submittedName>
</protein>
<dbReference type="KEGG" id="cmos:111438510"/>
<feature type="domain" description="AB hydrolase-1" evidence="2">
    <location>
        <begin position="95"/>
        <end position="354"/>
    </location>
</feature>
<evidence type="ECO:0000313" key="3">
    <source>
        <dbReference type="Proteomes" id="UP000504609"/>
    </source>
</evidence>
<keyword evidence="1" id="KW-1133">Transmembrane helix</keyword>
<dbReference type="FunFam" id="3.40.50.1820:FF:000270">
    <property type="entry name" value="Alpha/beta-Hydrolases superfamily protein"/>
    <property type="match status" value="1"/>
</dbReference>
<dbReference type="RefSeq" id="XP_022932190.1">
    <property type="nucleotide sequence ID" value="XM_023076422.1"/>
</dbReference>
<dbReference type="Pfam" id="PF12697">
    <property type="entry name" value="Abhydrolase_6"/>
    <property type="match status" value="1"/>
</dbReference>
<dbReference type="InterPro" id="IPR000073">
    <property type="entry name" value="AB_hydrolase_1"/>
</dbReference>
<accession>A0A6J1F1J0</accession>
<dbReference type="PANTHER" id="PTHR45763:SF21">
    <property type="entry name" value="ALPHA_BETA-HYDROLASES SUPERFAMILY PROTEIN"/>
    <property type="match status" value="1"/>
</dbReference>
<feature type="transmembrane region" description="Helical" evidence="1">
    <location>
        <begin position="214"/>
        <end position="235"/>
    </location>
</feature>
<name>A0A6J1F1J0_CUCMO</name>
<dbReference type="Gene3D" id="3.40.50.1820">
    <property type="entry name" value="alpha/beta hydrolase"/>
    <property type="match status" value="1"/>
</dbReference>
<dbReference type="AlphaFoldDB" id="A0A6J1F1J0"/>
<proteinExistence type="predicted"/>
<feature type="transmembrane region" description="Helical" evidence="1">
    <location>
        <begin position="20"/>
        <end position="47"/>
    </location>
</feature>
<dbReference type="SUPFAM" id="SSF53474">
    <property type="entry name" value="alpha/beta-Hydrolases"/>
    <property type="match status" value="1"/>
</dbReference>